<comment type="caution">
    <text evidence="1">The sequence shown here is derived from an EMBL/GenBank/DDBJ whole genome shotgun (WGS) entry which is preliminary data.</text>
</comment>
<dbReference type="RefSeq" id="WP_146348789.1">
    <property type="nucleotide sequence ID" value="NZ_VOBR01000001.1"/>
</dbReference>
<dbReference type="AlphaFoldDB" id="A0A563F1Z3"/>
<keyword evidence="2" id="KW-1185">Reference proteome</keyword>
<dbReference type="Proteomes" id="UP000316639">
    <property type="component" value="Unassembled WGS sequence"/>
</dbReference>
<evidence type="ECO:0000313" key="1">
    <source>
        <dbReference type="EMBL" id="TWP54006.1"/>
    </source>
</evidence>
<organism evidence="1 2">
    <name type="scientific">Lentzea tibetensis</name>
    <dbReference type="NCBI Taxonomy" id="2591470"/>
    <lineage>
        <taxon>Bacteria</taxon>
        <taxon>Bacillati</taxon>
        <taxon>Actinomycetota</taxon>
        <taxon>Actinomycetes</taxon>
        <taxon>Pseudonocardiales</taxon>
        <taxon>Pseudonocardiaceae</taxon>
        <taxon>Lentzea</taxon>
    </lineage>
</organism>
<protein>
    <submittedName>
        <fullName evidence="1">Uncharacterized protein</fullName>
    </submittedName>
</protein>
<evidence type="ECO:0000313" key="2">
    <source>
        <dbReference type="Proteomes" id="UP000316639"/>
    </source>
</evidence>
<name>A0A563F1Z3_9PSEU</name>
<proteinExistence type="predicted"/>
<dbReference type="EMBL" id="VOBR01000001">
    <property type="protein sequence ID" value="TWP54006.1"/>
    <property type="molecule type" value="Genomic_DNA"/>
</dbReference>
<gene>
    <name evidence="1" type="ORF">FKR81_00055</name>
</gene>
<sequence length="86" mass="9306">MNEELHGPTVGTRTTRQLAAGDHVITPGAVRGVVRRTFPAGILSQHPGRTTVQLLCSSVYPVNGGEVPSPRAWVTCDDDADWQIER</sequence>
<reference evidence="1 2" key="1">
    <citation type="submission" date="2019-07" db="EMBL/GenBank/DDBJ databases">
        <title>Lentzea xizangensis sp. nov., isolated from Qinghai-Tibetan Plateau Soils.</title>
        <authorList>
            <person name="Huang J."/>
        </authorList>
    </citation>
    <scope>NUCLEOTIDE SEQUENCE [LARGE SCALE GENOMIC DNA]</scope>
    <source>
        <strain evidence="1 2">FXJ1.1311</strain>
    </source>
</reference>
<accession>A0A563F1Z3</accession>